<evidence type="ECO:0000313" key="3">
    <source>
        <dbReference type="Proteomes" id="UP001595721"/>
    </source>
</evidence>
<evidence type="ECO:0000256" key="1">
    <source>
        <dbReference type="SAM" id="Phobius"/>
    </source>
</evidence>
<organism evidence="2 3">
    <name type="scientific">Paracoccus mangrovi</name>
    <dbReference type="NCBI Taxonomy" id="1715645"/>
    <lineage>
        <taxon>Bacteria</taxon>
        <taxon>Pseudomonadati</taxon>
        <taxon>Pseudomonadota</taxon>
        <taxon>Alphaproteobacteria</taxon>
        <taxon>Rhodobacterales</taxon>
        <taxon>Paracoccaceae</taxon>
        <taxon>Paracoccus</taxon>
    </lineage>
</organism>
<reference evidence="3" key="1">
    <citation type="journal article" date="2019" name="Int. J. Syst. Evol. Microbiol.">
        <title>The Global Catalogue of Microorganisms (GCM) 10K type strain sequencing project: providing services to taxonomists for standard genome sequencing and annotation.</title>
        <authorList>
            <consortium name="The Broad Institute Genomics Platform"/>
            <consortium name="The Broad Institute Genome Sequencing Center for Infectious Disease"/>
            <person name="Wu L."/>
            <person name="Ma J."/>
        </authorList>
    </citation>
    <scope>NUCLEOTIDE SEQUENCE [LARGE SCALE GENOMIC DNA]</scope>
    <source>
        <strain evidence="3">KCTC 42899</strain>
    </source>
</reference>
<evidence type="ECO:0008006" key="4">
    <source>
        <dbReference type="Google" id="ProtNLM"/>
    </source>
</evidence>
<evidence type="ECO:0000313" key="2">
    <source>
        <dbReference type="EMBL" id="MFC3530519.1"/>
    </source>
</evidence>
<dbReference type="RefSeq" id="WP_377746754.1">
    <property type="nucleotide sequence ID" value="NZ_JBHRXJ010000032.1"/>
</dbReference>
<keyword evidence="1" id="KW-1133">Transmembrane helix</keyword>
<keyword evidence="1" id="KW-0812">Transmembrane</keyword>
<dbReference type="Proteomes" id="UP001595721">
    <property type="component" value="Unassembled WGS sequence"/>
</dbReference>
<keyword evidence="1" id="KW-0472">Membrane</keyword>
<name>A0ABV7RAQ2_9RHOB</name>
<dbReference type="EMBL" id="JBHRXJ010000032">
    <property type="protein sequence ID" value="MFC3530519.1"/>
    <property type="molecule type" value="Genomic_DNA"/>
</dbReference>
<gene>
    <name evidence="2" type="ORF">ACFOMH_20345</name>
</gene>
<feature type="transmembrane region" description="Helical" evidence="1">
    <location>
        <begin position="6"/>
        <end position="27"/>
    </location>
</feature>
<sequence length="127" mass="14081">MRLIYSAVLSAAIVFAYMYAFGGALFYEKIGSQKMGEISNHLTLQGRMSLFDNALASGINSSLQGRGTDPNDHMPDYIMDEGLIAIKVNDGYAGMYFPNEPKIDIPFFRNAYVFFGVILGALLIFIF</sequence>
<accession>A0ABV7RAQ2</accession>
<protein>
    <recommendedName>
        <fullName evidence="4">DUF3592 domain-containing protein</fullName>
    </recommendedName>
</protein>
<proteinExistence type="predicted"/>
<feature type="transmembrane region" description="Helical" evidence="1">
    <location>
        <begin position="107"/>
        <end position="126"/>
    </location>
</feature>
<comment type="caution">
    <text evidence="2">The sequence shown here is derived from an EMBL/GenBank/DDBJ whole genome shotgun (WGS) entry which is preliminary data.</text>
</comment>
<keyword evidence="3" id="KW-1185">Reference proteome</keyword>